<evidence type="ECO:0000256" key="2">
    <source>
        <dbReference type="ARBA" id="ARBA00012438"/>
    </source>
</evidence>
<keyword evidence="8 15" id="KW-0418">Kinase</keyword>
<dbReference type="Gene3D" id="3.40.50.2300">
    <property type="match status" value="1"/>
</dbReference>
<reference evidence="15 16" key="1">
    <citation type="submission" date="2014-01" db="EMBL/GenBank/DDBJ databases">
        <title>Roseivivax isoporae LMG 25204 Genome Sequencing.</title>
        <authorList>
            <person name="Lai Q."/>
            <person name="Li G."/>
            <person name="Shao Z."/>
        </authorList>
    </citation>
    <scope>NUCLEOTIDE SEQUENCE [LARGE SCALE GENOMIC DNA]</scope>
    <source>
        <strain evidence="15 16">LMG 25204</strain>
    </source>
</reference>
<dbReference type="GO" id="GO:0000160">
    <property type="term" value="P:phosphorelay signal transduction system"/>
    <property type="evidence" value="ECO:0007669"/>
    <property type="project" value="InterPro"/>
</dbReference>
<dbReference type="GO" id="GO:0009584">
    <property type="term" value="P:detection of visible light"/>
    <property type="evidence" value="ECO:0007669"/>
    <property type="project" value="InterPro"/>
</dbReference>
<dbReference type="InterPro" id="IPR036890">
    <property type="entry name" value="HATPase_C_sf"/>
</dbReference>
<evidence type="ECO:0000256" key="10">
    <source>
        <dbReference type="ARBA" id="ARBA00022991"/>
    </source>
</evidence>
<protein>
    <recommendedName>
        <fullName evidence="2">histidine kinase</fullName>
        <ecNumber evidence="2">2.7.13.3</ecNumber>
    </recommendedName>
</protein>
<dbReference type="InterPro" id="IPR013654">
    <property type="entry name" value="PAS_2"/>
</dbReference>
<keyword evidence="4 12" id="KW-0597">Phosphoprotein</keyword>
<dbReference type="InterPro" id="IPR013515">
    <property type="entry name" value="Phytochrome_cen-reg"/>
</dbReference>
<dbReference type="GO" id="GO:0009881">
    <property type="term" value="F:photoreceptor activity"/>
    <property type="evidence" value="ECO:0007669"/>
    <property type="project" value="UniProtKB-KW"/>
</dbReference>
<evidence type="ECO:0000256" key="5">
    <source>
        <dbReference type="ARBA" id="ARBA00022606"/>
    </source>
</evidence>
<name>X7F540_9RHOB</name>
<dbReference type="PANTHER" id="PTHR41523:SF8">
    <property type="entry name" value="ETHYLENE RESPONSE SENSOR PROTEIN"/>
    <property type="match status" value="1"/>
</dbReference>
<dbReference type="InterPro" id="IPR011102">
    <property type="entry name" value="Sig_transdc_His_kinase_HWE"/>
</dbReference>
<evidence type="ECO:0000259" key="14">
    <source>
        <dbReference type="PROSITE" id="PS50110"/>
    </source>
</evidence>
<dbReference type="SMART" id="SM00911">
    <property type="entry name" value="HWE_HK"/>
    <property type="match status" value="1"/>
</dbReference>
<dbReference type="PROSITE" id="PS50046">
    <property type="entry name" value="PHYTOCHROME_2"/>
    <property type="match status" value="1"/>
</dbReference>
<dbReference type="Pfam" id="PF01590">
    <property type="entry name" value="GAF"/>
    <property type="match status" value="1"/>
</dbReference>
<evidence type="ECO:0000256" key="12">
    <source>
        <dbReference type="PROSITE-ProRule" id="PRU00169"/>
    </source>
</evidence>
<dbReference type="Proteomes" id="UP000023430">
    <property type="component" value="Unassembled WGS sequence"/>
</dbReference>
<evidence type="ECO:0000256" key="9">
    <source>
        <dbReference type="ARBA" id="ARBA00022840"/>
    </source>
</evidence>
<dbReference type="InterPro" id="IPR001294">
    <property type="entry name" value="Phytochrome"/>
</dbReference>
<dbReference type="SUPFAM" id="SSF55781">
    <property type="entry name" value="GAF domain-like"/>
    <property type="match status" value="2"/>
</dbReference>
<dbReference type="Gene3D" id="3.30.450.20">
    <property type="entry name" value="PAS domain"/>
    <property type="match status" value="1"/>
</dbReference>
<feature type="domain" description="Response regulatory" evidence="14">
    <location>
        <begin position="733"/>
        <end position="844"/>
    </location>
</feature>
<dbReference type="Gene3D" id="3.30.565.10">
    <property type="entry name" value="Histidine kinase-like ATPase, C-terminal domain"/>
    <property type="match status" value="1"/>
</dbReference>
<comment type="catalytic activity">
    <reaction evidence="1">
        <text>ATP + protein L-histidine = ADP + protein N-phospho-L-histidine.</text>
        <dbReference type="EC" id="2.7.13.3"/>
    </reaction>
</comment>
<dbReference type="SMART" id="SM00065">
    <property type="entry name" value="GAF"/>
    <property type="match status" value="1"/>
</dbReference>
<dbReference type="Pfam" id="PF08446">
    <property type="entry name" value="PAS_2"/>
    <property type="match status" value="1"/>
</dbReference>
<dbReference type="EMBL" id="JAME01000038">
    <property type="protein sequence ID" value="ETX27211.1"/>
    <property type="molecule type" value="Genomic_DNA"/>
</dbReference>
<dbReference type="SMART" id="SM00448">
    <property type="entry name" value="REC"/>
    <property type="match status" value="1"/>
</dbReference>
<feature type="domain" description="Phytochrome chromophore attachment site" evidence="13">
    <location>
        <begin position="147"/>
        <end position="304"/>
    </location>
</feature>
<keyword evidence="9" id="KW-0067">ATP-binding</keyword>
<dbReference type="RefSeq" id="WP_043774147.1">
    <property type="nucleotide sequence ID" value="NZ_JAME01000038.1"/>
</dbReference>
<dbReference type="PROSITE" id="PS50110">
    <property type="entry name" value="RESPONSE_REGULATORY"/>
    <property type="match status" value="1"/>
</dbReference>
<dbReference type="PATRIC" id="fig|1449351.3.peg.3918"/>
<evidence type="ECO:0000256" key="8">
    <source>
        <dbReference type="ARBA" id="ARBA00022777"/>
    </source>
</evidence>
<evidence type="ECO:0000256" key="6">
    <source>
        <dbReference type="ARBA" id="ARBA00022679"/>
    </source>
</evidence>
<dbReference type="InterPro" id="IPR011006">
    <property type="entry name" value="CheY-like_superfamily"/>
</dbReference>
<evidence type="ECO:0000259" key="13">
    <source>
        <dbReference type="PROSITE" id="PS50046"/>
    </source>
</evidence>
<evidence type="ECO:0000256" key="4">
    <source>
        <dbReference type="ARBA" id="ARBA00022553"/>
    </source>
</evidence>
<dbReference type="Gene3D" id="3.30.450.40">
    <property type="match status" value="1"/>
</dbReference>
<dbReference type="SUPFAM" id="SSF52172">
    <property type="entry name" value="CheY-like"/>
    <property type="match status" value="1"/>
</dbReference>
<dbReference type="GO" id="GO:0006355">
    <property type="term" value="P:regulation of DNA-templated transcription"/>
    <property type="evidence" value="ECO:0007669"/>
    <property type="project" value="InterPro"/>
</dbReference>
<dbReference type="eggNOG" id="COG4251">
    <property type="taxonomic scope" value="Bacteria"/>
</dbReference>
<dbReference type="PRINTS" id="PR01033">
    <property type="entry name" value="PHYTOCHROME"/>
</dbReference>
<dbReference type="InterPro" id="IPR043150">
    <property type="entry name" value="Phytochrome_PHY_sf"/>
</dbReference>
<keyword evidence="16" id="KW-1185">Reference proteome</keyword>
<keyword evidence="11" id="KW-0675">Receptor</keyword>
<dbReference type="PANTHER" id="PTHR41523">
    <property type="entry name" value="TWO-COMPONENT SYSTEM SENSOR PROTEIN"/>
    <property type="match status" value="1"/>
</dbReference>
<dbReference type="eggNOG" id="COG0784">
    <property type="taxonomic scope" value="Bacteria"/>
</dbReference>
<keyword evidence="7" id="KW-0547">Nucleotide-binding</keyword>
<keyword evidence="6" id="KW-0808">Transferase</keyword>
<dbReference type="EC" id="2.7.13.3" evidence="2"/>
<dbReference type="AlphaFoldDB" id="X7F540"/>
<dbReference type="InterPro" id="IPR035965">
    <property type="entry name" value="PAS-like_dom_sf"/>
</dbReference>
<dbReference type="InterPro" id="IPR003018">
    <property type="entry name" value="GAF"/>
</dbReference>
<dbReference type="STRING" id="1449351.RISW2_15260"/>
<dbReference type="GO" id="GO:0004673">
    <property type="term" value="F:protein histidine kinase activity"/>
    <property type="evidence" value="ECO:0007669"/>
    <property type="project" value="UniProtKB-EC"/>
</dbReference>
<evidence type="ECO:0000313" key="16">
    <source>
        <dbReference type="Proteomes" id="UP000023430"/>
    </source>
</evidence>
<keyword evidence="10" id="KW-0157">Chromophore</keyword>
<dbReference type="Pfam" id="PF07536">
    <property type="entry name" value="HWE_HK"/>
    <property type="match status" value="1"/>
</dbReference>
<keyword evidence="3" id="KW-0600">Photoreceptor protein</keyword>
<evidence type="ECO:0000256" key="3">
    <source>
        <dbReference type="ARBA" id="ARBA00022543"/>
    </source>
</evidence>
<evidence type="ECO:0000256" key="11">
    <source>
        <dbReference type="ARBA" id="ARBA00023170"/>
    </source>
</evidence>
<proteinExistence type="predicted"/>
<dbReference type="InterPro" id="IPR029016">
    <property type="entry name" value="GAF-like_dom_sf"/>
</dbReference>
<dbReference type="GO" id="GO:0005524">
    <property type="term" value="F:ATP binding"/>
    <property type="evidence" value="ECO:0007669"/>
    <property type="project" value="UniProtKB-KW"/>
</dbReference>
<organism evidence="15 16">
    <name type="scientific">Roseivivax isoporae LMG 25204</name>
    <dbReference type="NCBI Taxonomy" id="1449351"/>
    <lineage>
        <taxon>Bacteria</taxon>
        <taxon>Pseudomonadati</taxon>
        <taxon>Pseudomonadota</taxon>
        <taxon>Alphaproteobacteria</taxon>
        <taxon>Rhodobacterales</taxon>
        <taxon>Roseobacteraceae</taxon>
        <taxon>Roseivivax</taxon>
    </lineage>
</organism>
<evidence type="ECO:0000256" key="7">
    <source>
        <dbReference type="ARBA" id="ARBA00022741"/>
    </source>
</evidence>
<dbReference type="InterPro" id="IPR001789">
    <property type="entry name" value="Sig_transdc_resp-reg_receiver"/>
</dbReference>
<gene>
    <name evidence="15" type="ORF">RISW2_15260</name>
</gene>
<dbReference type="InterPro" id="IPR016132">
    <property type="entry name" value="Phyto_chromo_attachment"/>
</dbReference>
<dbReference type="SUPFAM" id="SSF55785">
    <property type="entry name" value="PYP-like sensor domain (PAS domain)"/>
    <property type="match status" value="1"/>
</dbReference>
<keyword evidence="5" id="KW-0716">Sensory transduction</keyword>
<dbReference type="Gene3D" id="3.30.450.270">
    <property type="match status" value="1"/>
</dbReference>
<sequence length="848" mass="92496">MSQISSTHDTFGTDLTECDREPIHLLGRVQSYGALLAVSSDWMVQYASANLADMIGPGAHDPLGRPLADILPDEALRLVRARLRNIEGGERATRIFDFPIQDRHFDVSVHQSGRHLVIEFEPRTGENADDVLAATYPLIQRVRNGTTVEEVAQQAARGLQLLSGFDSVMVYQFQKDASGKVIAEARDGDRPSYLGLRFPASDIPQQARALYSRSLLRLIADVNDPGVPIRPDRSPEGDPLDLSLAVTRAVSPVHIEYLRNMGVGSSMSVSIMKDGALWGLFACHSSKPRFVPFETRTAIELFGHLFAYELTRLQERKRTDTESGIRALQSRLMHAMADGSDLAESLVAVSDELGATIPHDGMALFTDGRLTLSGSTPGAADFAALTRFLNTTAASRVYATDALGRDLPAAEAYSDAAAGMLAIPISRSPRDYLVLFRREERQTVTWAGKPDKVEDGLRLSPRKSFAAWEQEVRGQSLPWDADALQAADALRALLLEIFLRISDAANAERKRAQERQELLIAELNHRVRNILNLMRGLISQSRRSETTLDRFASSLDGRIQALARAHDQLTRTEWAPCSLIELMRLELAAYVEDTDRARIVGDDVLVAPDAYSTLALVLHEMTTNSVKHGALGAAGGRLEIALTRDAAGAVEIAWVETGGPVVRPPERRGFGTAIVERSIPYELHGEAELDYRMTGVRARFRVPPRHLSEPENIVPLQRVTVASGKPAARLTGRALVVEDAMIIAMDAADILSDLGAGHVDIAANVEEGLAHVAANTYEVALLDVDLGGQQSVRVAEALARQGVPFVLATGYGENGDLRMLYPPCRIIQKPFSNDTIAAALADSGFATR</sequence>
<accession>X7F540</accession>
<dbReference type="OrthoDB" id="489241at2"/>
<evidence type="ECO:0000256" key="1">
    <source>
        <dbReference type="ARBA" id="ARBA00000085"/>
    </source>
</evidence>
<comment type="caution">
    <text evidence="15">The sequence shown here is derived from an EMBL/GenBank/DDBJ whole genome shotgun (WGS) entry which is preliminary data.</text>
</comment>
<feature type="modified residue" description="4-aspartylphosphate" evidence="12">
    <location>
        <position position="783"/>
    </location>
</feature>
<dbReference type="Pfam" id="PF00360">
    <property type="entry name" value="PHY"/>
    <property type="match status" value="1"/>
</dbReference>
<evidence type="ECO:0000313" key="15">
    <source>
        <dbReference type="EMBL" id="ETX27211.1"/>
    </source>
</evidence>